<comment type="caution">
    <text evidence="1">The sequence shown here is derived from an EMBL/GenBank/DDBJ whole genome shotgun (WGS) entry which is preliminary data.</text>
</comment>
<evidence type="ECO:0008006" key="3">
    <source>
        <dbReference type="Google" id="ProtNLM"/>
    </source>
</evidence>
<sequence>MECNIDTLLQIFDKLSHPMCSQEDRITGERIINEFLQTSKDVYLLFVQIISQNQFSDAIEFNSFAGIKRWIFYHKNELSQDEFFTVVGVLIPLIFGTKKVSNLLRDLFQNIARNSAFQQHWEETLKLGQNLLQNAIQENNIDQIESVLKVLSIISGFYHQAAGRKGIDLNLISNFFSISSLFIKPEFLTSEAGFRIVKYALKSIHKIILKTLLVDFHEELEKIVINLFPFFSICFNLDLPSLSGHHPNDNQTSNDYLSLLKQISNIVYDYIYLSDDISEELSSFINAWKPEGTLLIWNKCVYLYNLDKNYATVISKLLRPLIYGFHYHPNFVQFLTEALNFIEIPSNDLQDFLFNPAVFYITTYTLIRDEYGGLRNNTLLILIRSISKFNLEQMTHFYEMLSMNCNEASVIVASKLVKKAIKRGAQPAILNFITKCIQSNLTNENNVILIGSTLYLLSKTIKLYSIYPAALEKIFKFASTLIFKKTNVVCQTLALRLLVKMKKAGIQFPLNDEQKIQFLNCFVQLTYNSITESPIVLISYFAEENPNLYSYLHLNNFTIHLLSFISNELNEELDFTLYDKRQKNLLMSLTLLKDLIKYNKDGGIEEPLFKLFFVCLLSKTYDLIDILSEILEVMIEQDNPRIGSYINQIFFLLNSGEFSPNNILNLLVPFLKFIHKYPAEFIDQFIFNEFQTLSNLLSDTNKIGDENDRFCVSILLCWIFQMQPQLCENPNFFLDYYIKTEGTDPKLATYFAPSYFNLIVTFILIHKIELTPELLQRLLGYYESKLFLREIDVLFHSMALKMFAQQMTYNCEHLCTFAQFLENNREKIVNRESCYSNIYSESNLPYPIMWNQ</sequence>
<keyword evidence="2" id="KW-1185">Reference proteome</keyword>
<dbReference type="EMBL" id="MLAK01000858">
    <property type="protein sequence ID" value="OHT02678.1"/>
    <property type="molecule type" value="Genomic_DNA"/>
</dbReference>
<dbReference type="GeneID" id="94841898"/>
<evidence type="ECO:0000313" key="1">
    <source>
        <dbReference type="EMBL" id="OHT02678.1"/>
    </source>
</evidence>
<dbReference type="Proteomes" id="UP000179807">
    <property type="component" value="Unassembled WGS sequence"/>
</dbReference>
<accession>A0A1J4JYV0</accession>
<gene>
    <name evidence="1" type="ORF">TRFO_30176</name>
</gene>
<dbReference type="InterPro" id="IPR011989">
    <property type="entry name" value="ARM-like"/>
</dbReference>
<organism evidence="1 2">
    <name type="scientific">Tritrichomonas foetus</name>
    <dbReference type="NCBI Taxonomy" id="1144522"/>
    <lineage>
        <taxon>Eukaryota</taxon>
        <taxon>Metamonada</taxon>
        <taxon>Parabasalia</taxon>
        <taxon>Tritrichomonadida</taxon>
        <taxon>Tritrichomonadidae</taxon>
        <taxon>Tritrichomonas</taxon>
    </lineage>
</organism>
<dbReference type="VEuPathDB" id="TrichDB:TRFO_30176"/>
<proteinExistence type="predicted"/>
<dbReference type="Gene3D" id="1.25.10.10">
    <property type="entry name" value="Leucine-rich Repeat Variant"/>
    <property type="match status" value="1"/>
</dbReference>
<dbReference type="AlphaFoldDB" id="A0A1J4JYV0"/>
<name>A0A1J4JYV0_9EUKA</name>
<evidence type="ECO:0000313" key="2">
    <source>
        <dbReference type="Proteomes" id="UP000179807"/>
    </source>
</evidence>
<reference evidence="1" key="1">
    <citation type="submission" date="2016-10" db="EMBL/GenBank/DDBJ databases">
        <authorList>
            <person name="Benchimol M."/>
            <person name="Almeida L.G."/>
            <person name="Vasconcelos A.T."/>
            <person name="Perreira-Neves A."/>
            <person name="Rosa I.A."/>
            <person name="Tasca T."/>
            <person name="Bogo M.R."/>
            <person name="de Souza W."/>
        </authorList>
    </citation>
    <scope>NUCLEOTIDE SEQUENCE [LARGE SCALE GENOMIC DNA]</scope>
    <source>
        <strain evidence="1">K</strain>
    </source>
</reference>
<dbReference type="SUPFAM" id="SSF48371">
    <property type="entry name" value="ARM repeat"/>
    <property type="match status" value="1"/>
</dbReference>
<dbReference type="RefSeq" id="XP_068355814.1">
    <property type="nucleotide sequence ID" value="XM_068507194.1"/>
</dbReference>
<protein>
    <recommendedName>
        <fullName evidence="3">Importin N-terminal domain-containing protein</fullName>
    </recommendedName>
</protein>
<dbReference type="InterPro" id="IPR016024">
    <property type="entry name" value="ARM-type_fold"/>
</dbReference>